<dbReference type="Proteomes" id="UP000092462">
    <property type="component" value="Unassembled WGS sequence"/>
</dbReference>
<accession>A0A1B0DF66</accession>
<dbReference type="VEuPathDB" id="VectorBase:PPAI006675"/>
<dbReference type="EMBL" id="AJVK01058574">
    <property type="status" value="NOT_ANNOTATED_CDS"/>
    <property type="molecule type" value="Genomic_DNA"/>
</dbReference>
<reference evidence="1" key="1">
    <citation type="submission" date="2022-08" db="UniProtKB">
        <authorList>
            <consortium name="EnsemblMetazoa"/>
        </authorList>
    </citation>
    <scope>IDENTIFICATION</scope>
    <source>
        <strain evidence="1">Israel</strain>
    </source>
</reference>
<dbReference type="AlphaFoldDB" id="A0A1B0DF66"/>
<organism evidence="1 2">
    <name type="scientific">Phlebotomus papatasi</name>
    <name type="common">Sandfly</name>
    <dbReference type="NCBI Taxonomy" id="29031"/>
    <lineage>
        <taxon>Eukaryota</taxon>
        <taxon>Metazoa</taxon>
        <taxon>Ecdysozoa</taxon>
        <taxon>Arthropoda</taxon>
        <taxon>Hexapoda</taxon>
        <taxon>Insecta</taxon>
        <taxon>Pterygota</taxon>
        <taxon>Neoptera</taxon>
        <taxon>Endopterygota</taxon>
        <taxon>Diptera</taxon>
        <taxon>Nematocera</taxon>
        <taxon>Psychodoidea</taxon>
        <taxon>Psychodidae</taxon>
        <taxon>Phlebotomus</taxon>
        <taxon>Phlebotomus</taxon>
    </lineage>
</organism>
<dbReference type="VEuPathDB" id="VectorBase:PPAPM1_005918"/>
<proteinExistence type="predicted"/>
<protein>
    <submittedName>
        <fullName evidence="1">Uncharacterized protein</fullName>
    </submittedName>
</protein>
<name>A0A1B0DF66_PHLPP</name>
<keyword evidence="2" id="KW-1185">Reference proteome</keyword>
<sequence length="124" mass="13494">MSVLLDVKGSTTVATSRQEQDLLLLDALTRKHPPNYNPYESNAIMDMLGRMIPQTCKYKGKKFDCGLSISCVLGGGKPMDLCSGGMIWSCCIDEDLHPATNPDHGAIHNAMDFFFASAGLSPIR</sequence>
<dbReference type="EnsemblMetazoa" id="PPAI006675-RA">
    <property type="protein sequence ID" value="PPAI006675-PA"/>
    <property type="gene ID" value="PPAI006675"/>
</dbReference>
<evidence type="ECO:0000313" key="1">
    <source>
        <dbReference type="EnsemblMetazoa" id="PPAI006675-PA"/>
    </source>
</evidence>
<evidence type="ECO:0000313" key="2">
    <source>
        <dbReference type="Proteomes" id="UP000092462"/>
    </source>
</evidence>